<comment type="similarity">
    <text evidence="1">Belongs to the IlvD/Edd family.</text>
</comment>
<dbReference type="AlphaFoldDB" id="A0A0X1T6V7"/>
<accession>A0A0X1T6V7</accession>
<dbReference type="InterPro" id="IPR042096">
    <property type="entry name" value="Dihydro-acid_dehy_C"/>
</dbReference>
<gene>
    <name evidence="8" type="ORF">AWM79_21855</name>
</gene>
<dbReference type="PANTHER" id="PTHR21000:SF5">
    <property type="entry name" value="DIHYDROXY-ACID DEHYDRATASE, MITOCHONDRIAL"/>
    <property type="match status" value="1"/>
</dbReference>
<evidence type="ECO:0000256" key="1">
    <source>
        <dbReference type="ARBA" id="ARBA00006486"/>
    </source>
</evidence>
<reference evidence="9" key="1">
    <citation type="submission" date="2016-01" db="EMBL/GenBank/DDBJ databases">
        <authorList>
            <person name="Storey N.H."/>
            <person name="Neuman B.W."/>
        </authorList>
    </citation>
    <scope>NUCLEOTIDE SEQUENCE [LARGE SCALE GENOMIC DNA]</scope>
    <source>
        <strain evidence="9">NCPPB 2472</strain>
    </source>
</reference>
<dbReference type="Pfam" id="PF00920">
    <property type="entry name" value="ILVD_EDD_N"/>
    <property type="match status" value="1"/>
</dbReference>
<dbReference type="InterPro" id="IPR037237">
    <property type="entry name" value="IlvD/EDD_N"/>
</dbReference>
<dbReference type="Gene3D" id="3.50.30.80">
    <property type="entry name" value="IlvD/EDD C-terminal domain-like"/>
    <property type="match status" value="1"/>
</dbReference>
<evidence type="ECO:0000256" key="3">
    <source>
        <dbReference type="ARBA" id="ARBA00023004"/>
    </source>
</evidence>
<dbReference type="EMBL" id="CP014135">
    <property type="protein sequence ID" value="AMB87781.1"/>
    <property type="molecule type" value="Genomic_DNA"/>
</dbReference>
<dbReference type="STRING" id="46677.AWM79_21855"/>
<dbReference type="InterPro" id="IPR000581">
    <property type="entry name" value="ILV_EDD_N"/>
</dbReference>
<dbReference type="InterPro" id="IPR056740">
    <property type="entry name" value="ILV_EDD_C"/>
</dbReference>
<proteinExistence type="inferred from homology"/>
<evidence type="ECO:0000313" key="8">
    <source>
        <dbReference type="EMBL" id="AMB87781.1"/>
    </source>
</evidence>
<evidence type="ECO:0000256" key="5">
    <source>
        <dbReference type="ARBA" id="ARBA00023239"/>
    </source>
</evidence>
<evidence type="ECO:0000259" key="6">
    <source>
        <dbReference type="Pfam" id="PF00920"/>
    </source>
</evidence>
<protein>
    <submittedName>
        <fullName evidence="8">Dehydratase</fullName>
    </submittedName>
</protein>
<dbReference type="PROSITE" id="PS00886">
    <property type="entry name" value="ILVD_EDD_1"/>
    <property type="match status" value="1"/>
</dbReference>
<keyword evidence="9" id="KW-1185">Reference proteome</keyword>
<feature type="domain" description="Dihydroxy-acid/6-phosphogluconate dehydratase C-terminal" evidence="7">
    <location>
        <begin position="366"/>
        <end position="555"/>
    </location>
</feature>
<evidence type="ECO:0000313" key="9">
    <source>
        <dbReference type="Proteomes" id="UP000063229"/>
    </source>
</evidence>
<dbReference type="PANTHER" id="PTHR21000">
    <property type="entry name" value="DIHYDROXY-ACID DEHYDRATASE DAD"/>
    <property type="match status" value="1"/>
</dbReference>
<dbReference type="SUPFAM" id="SSF143975">
    <property type="entry name" value="IlvD/EDD N-terminal domain-like"/>
    <property type="match status" value="1"/>
</dbReference>
<dbReference type="GO" id="GO:0009082">
    <property type="term" value="P:branched-chain amino acid biosynthetic process"/>
    <property type="evidence" value="ECO:0007669"/>
    <property type="project" value="TreeGrafter"/>
</dbReference>
<dbReference type="InterPro" id="IPR050165">
    <property type="entry name" value="DHAD_IlvD/Edd"/>
</dbReference>
<name>A0A0X1T6V7_PSEAA</name>
<keyword evidence="2" id="KW-0479">Metal-binding</keyword>
<dbReference type="InterPro" id="IPR020558">
    <property type="entry name" value="DiOHA_6PGluconate_deHydtase_CS"/>
</dbReference>
<feature type="domain" description="Dihydroxy-acid/6-phosphogluconate dehydratase N-terminal" evidence="6">
    <location>
        <begin position="39"/>
        <end position="354"/>
    </location>
</feature>
<evidence type="ECO:0000256" key="4">
    <source>
        <dbReference type="ARBA" id="ARBA00023014"/>
    </source>
</evidence>
<dbReference type="Proteomes" id="UP000063229">
    <property type="component" value="Chromosome"/>
</dbReference>
<dbReference type="RefSeq" id="WP_026013413.1">
    <property type="nucleotide sequence ID" value="NZ_CP014135.1"/>
</dbReference>
<dbReference type="GO" id="GO:0004160">
    <property type="term" value="F:dihydroxy-acid dehydratase activity"/>
    <property type="evidence" value="ECO:0007669"/>
    <property type="project" value="TreeGrafter"/>
</dbReference>
<dbReference type="GO" id="GO:0046872">
    <property type="term" value="F:metal ion binding"/>
    <property type="evidence" value="ECO:0007669"/>
    <property type="project" value="UniProtKB-KW"/>
</dbReference>
<keyword evidence="3" id="KW-0408">Iron</keyword>
<dbReference type="KEGG" id="pagb:AWM79_21855"/>
<organism evidence="8 9">
    <name type="scientific">Pseudomonas agarici</name>
    <dbReference type="NCBI Taxonomy" id="46677"/>
    <lineage>
        <taxon>Bacteria</taxon>
        <taxon>Pseudomonadati</taxon>
        <taxon>Pseudomonadota</taxon>
        <taxon>Gammaproteobacteria</taxon>
        <taxon>Pseudomonadales</taxon>
        <taxon>Pseudomonadaceae</taxon>
        <taxon>Pseudomonas</taxon>
    </lineage>
</organism>
<dbReference type="FunFam" id="3.50.30.80:FF:000001">
    <property type="entry name" value="Dihydroxy-acid dehydratase"/>
    <property type="match status" value="1"/>
</dbReference>
<evidence type="ECO:0000256" key="2">
    <source>
        <dbReference type="ARBA" id="ARBA00022723"/>
    </source>
</evidence>
<keyword evidence="4" id="KW-0411">Iron-sulfur</keyword>
<dbReference type="Pfam" id="PF24877">
    <property type="entry name" value="ILV_EDD_C"/>
    <property type="match status" value="1"/>
</dbReference>
<evidence type="ECO:0000259" key="7">
    <source>
        <dbReference type="Pfam" id="PF24877"/>
    </source>
</evidence>
<dbReference type="SUPFAM" id="SSF52016">
    <property type="entry name" value="LeuD/IlvD-like"/>
    <property type="match status" value="1"/>
</dbReference>
<keyword evidence="5" id="KW-0456">Lyase</keyword>
<dbReference type="OrthoDB" id="9807077at2"/>
<sequence length="565" mass="59540">MSEKPRKNYRSNFEPGTTRWAVRRSQWIAMGIAEEDFEKPKIAVVNSSSKLSVCYQHLDEVSKVVQEAIRAAGALPFEIRTVAPSDFVTSAGKQGRYLMPTRDLLVNDVEVQVEGAELDGMILLASCDKTTPAQLMAAGRLNVPSLVLTCGYQLGSQCGGKHVDIEEVYKAVGALKANKIELHDLTEMTRHAIKGPGVCAGMATANSMHCMAEALGMALTGNAPIRAGSEALYRLATQAGQAIVSLVENDIRPRQIMTAGAFRNAVRTAVSIGASVNVVRHLTAIAIESECKIDIIAEFEAAGGLGQITQVRPNGPDRIEDFAEAGGCAGAMKQLLEVLDGSVLTVTGRTLAQNLSTRPLPDPKRIAPLNAPLRAEPGLIVIRGNLAPDGAVVKLSAVPAHVRQFSGRAVVFEDESVAIEGLEGGGIQNGDVVVLRMLGPKGGPGTVFAASFMAALVGAGFGSDVAVITDGELSGLNSGITIGQVMPEAAEGGPLAIVETGDIIHIDLIKRSLDIAITPQELTARLGALIPRPPTTEKGWLSMYQQLVQPLSCGAVLGKRSIIQE</sequence>
<dbReference type="GO" id="GO:0051536">
    <property type="term" value="F:iron-sulfur cluster binding"/>
    <property type="evidence" value="ECO:0007669"/>
    <property type="project" value="UniProtKB-KW"/>
</dbReference>